<keyword evidence="10" id="KW-1185">Reference proteome</keyword>
<dbReference type="EMBL" id="BMMM01000006">
    <property type="protein sequence ID" value="GGN65335.1"/>
    <property type="molecule type" value="Genomic_DNA"/>
</dbReference>
<keyword evidence="2" id="KW-1003">Cell membrane</keyword>
<evidence type="ECO:0000256" key="7">
    <source>
        <dbReference type="SAM" id="Phobius"/>
    </source>
</evidence>
<dbReference type="Proteomes" id="UP000600365">
    <property type="component" value="Unassembled WGS sequence"/>
</dbReference>
<keyword evidence="5 7" id="KW-0472">Membrane</keyword>
<dbReference type="AlphaFoldDB" id="A0A917Y3N2"/>
<evidence type="ECO:0000313" key="10">
    <source>
        <dbReference type="Proteomes" id="UP000600365"/>
    </source>
</evidence>
<evidence type="ECO:0000259" key="8">
    <source>
        <dbReference type="Pfam" id="PF05231"/>
    </source>
</evidence>
<feature type="transmembrane region" description="Helical" evidence="7">
    <location>
        <begin position="206"/>
        <end position="224"/>
    </location>
</feature>
<evidence type="ECO:0000256" key="6">
    <source>
        <dbReference type="SAM" id="Coils"/>
    </source>
</evidence>
<organism evidence="9 10">
    <name type="scientific">Streptomyces albiflavescens</name>
    <dbReference type="NCBI Taxonomy" id="1623582"/>
    <lineage>
        <taxon>Bacteria</taxon>
        <taxon>Bacillati</taxon>
        <taxon>Actinomycetota</taxon>
        <taxon>Actinomycetes</taxon>
        <taxon>Kitasatosporales</taxon>
        <taxon>Streptomycetaceae</taxon>
        <taxon>Streptomyces</taxon>
    </lineage>
</organism>
<proteinExistence type="predicted"/>
<feature type="transmembrane region" description="Helical" evidence="7">
    <location>
        <begin position="63"/>
        <end position="80"/>
    </location>
</feature>
<feature type="transmembrane region" description="Helical" evidence="7">
    <location>
        <begin position="174"/>
        <end position="194"/>
    </location>
</feature>
<reference evidence="9 10" key="1">
    <citation type="journal article" date="2014" name="Int. J. Syst. Evol. Microbiol.">
        <title>Complete genome sequence of Corynebacterium casei LMG S-19264T (=DSM 44701T), isolated from a smear-ripened cheese.</title>
        <authorList>
            <consortium name="US DOE Joint Genome Institute (JGI-PGF)"/>
            <person name="Walter F."/>
            <person name="Albersmeier A."/>
            <person name="Kalinowski J."/>
            <person name="Ruckert C."/>
        </authorList>
    </citation>
    <scope>NUCLEOTIDE SEQUENCE [LARGE SCALE GENOMIC DNA]</scope>
    <source>
        <strain evidence="9 10">CGMCC 4.7111</strain>
    </source>
</reference>
<protein>
    <submittedName>
        <fullName evidence="9">Membrane protein</fullName>
    </submittedName>
</protein>
<evidence type="ECO:0000256" key="3">
    <source>
        <dbReference type="ARBA" id="ARBA00022692"/>
    </source>
</evidence>
<feature type="domain" description="MASE1" evidence="8">
    <location>
        <begin position="37"/>
        <end position="308"/>
    </location>
</feature>
<dbReference type="InterPro" id="IPR007895">
    <property type="entry name" value="MASE1"/>
</dbReference>
<comment type="caution">
    <text evidence="9">The sequence shown here is derived from an EMBL/GenBank/DDBJ whole genome shotgun (WGS) entry which is preliminary data.</text>
</comment>
<dbReference type="PANTHER" id="PTHR45530">
    <property type="entry name" value="SENSORY TRANSDUCTION HISTIDINE KINASE"/>
    <property type="match status" value="1"/>
</dbReference>
<comment type="subcellular location">
    <subcellularLocation>
        <location evidence="1">Cell membrane</location>
        <topology evidence="1">Multi-pass membrane protein</topology>
    </subcellularLocation>
</comment>
<keyword evidence="6" id="KW-0175">Coiled coil</keyword>
<gene>
    <name evidence="9" type="ORF">GCM10011579_035680</name>
</gene>
<evidence type="ECO:0000256" key="2">
    <source>
        <dbReference type="ARBA" id="ARBA00022475"/>
    </source>
</evidence>
<accession>A0A917Y3N2</accession>
<evidence type="ECO:0000256" key="5">
    <source>
        <dbReference type="ARBA" id="ARBA00023136"/>
    </source>
</evidence>
<sequence>MVRRASPGVTADARAGMIDVARSERLRRYTVEGLRVVAVAAAYYVSAKIGLQQQLVRGQVTPLWPPTGIALVVLMLWGLRMWPGIALGAFLVNVMLGPSILPVLAIAVGNTLAPICAYLLLRRVGFRIELDRLQDALSLVFLGALGGMLISATLGTGVLVASGALTAQDFWPTWSVWWTGDAMGVLVIAPFLLAARTVRWPRGTPVLRWVEALALVGGTAAVTAVATHSSLNLLFLVVPFVIWAAFRFQLAGAAPCVLIASVIAIDAGATGSGPFAGQDLLAKMVILQAFNGTVSLTALLLAAVITERNRTLREIEEACERLTEALSRLASNEGLDQLPTSRPKRRDRRE</sequence>
<feature type="transmembrane region" description="Helical" evidence="7">
    <location>
        <begin position="253"/>
        <end position="273"/>
    </location>
</feature>
<evidence type="ECO:0000313" key="9">
    <source>
        <dbReference type="EMBL" id="GGN65335.1"/>
    </source>
</evidence>
<feature type="transmembrane region" description="Helical" evidence="7">
    <location>
        <begin position="100"/>
        <end position="121"/>
    </location>
</feature>
<keyword evidence="3 7" id="KW-0812">Transmembrane</keyword>
<name>A0A917Y3N2_9ACTN</name>
<keyword evidence="4 7" id="KW-1133">Transmembrane helix</keyword>
<feature type="coiled-coil region" evidence="6">
    <location>
        <begin position="305"/>
        <end position="332"/>
    </location>
</feature>
<evidence type="ECO:0000256" key="1">
    <source>
        <dbReference type="ARBA" id="ARBA00004651"/>
    </source>
</evidence>
<feature type="transmembrane region" description="Helical" evidence="7">
    <location>
        <begin position="230"/>
        <end position="246"/>
    </location>
</feature>
<dbReference type="Pfam" id="PF05231">
    <property type="entry name" value="MASE1"/>
    <property type="match status" value="1"/>
</dbReference>
<feature type="transmembrane region" description="Helical" evidence="7">
    <location>
        <begin position="285"/>
        <end position="305"/>
    </location>
</feature>
<feature type="transmembrane region" description="Helical" evidence="7">
    <location>
        <begin position="133"/>
        <end position="154"/>
    </location>
</feature>
<evidence type="ECO:0000256" key="4">
    <source>
        <dbReference type="ARBA" id="ARBA00022989"/>
    </source>
</evidence>
<dbReference type="GO" id="GO:0005886">
    <property type="term" value="C:plasma membrane"/>
    <property type="evidence" value="ECO:0007669"/>
    <property type="project" value="UniProtKB-SubCell"/>
</dbReference>
<dbReference type="PANTHER" id="PTHR45530:SF3">
    <property type="entry name" value="TWO-COMPONENT SYSTEM NARL FAMILY SENSOR HISTIDINE KINASE BARA"/>
    <property type="match status" value="1"/>
</dbReference>